<comment type="subcellular location">
    <subcellularLocation>
        <location evidence="1">Mitochondrion</location>
    </subcellularLocation>
</comment>
<evidence type="ECO:0000256" key="4">
    <source>
        <dbReference type="ARBA" id="ARBA00023128"/>
    </source>
</evidence>
<gene>
    <name evidence="7" type="ORF">CANTEDRAFT_113504</name>
</gene>
<keyword evidence="5" id="KW-0687">Ribonucleoprotein</keyword>
<dbReference type="STRING" id="590646.G3B2N2"/>
<dbReference type="AlphaFoldDB" id="G3B2N2"/>
<dbReference type="Proteomes" id="UP000000707">
    <property type="component" value="Unassembled WGS sequence"/>
</dbReference>
<dbReference type="HOGENOM" id="CLU_1180597_0_0_1"/>
<dbReference type="InterPro" id="IPR018305">
    <property type="entry name" value="Ribosomal_m50"/>
</dbReference>
<dbReference type="GO" id="GO:0005840">
    <property type="term" value="C:ribosome"/>
    <property type="evidence" value="ECO:0007669"/>
    <property type="project" value="UniProtKB-KW"/>
</dbReference>
<evidence type="ECO:0000313" key="7">
    <source>
        <dbReference type="EMBL" id="EGV65105.1"/>
    </source>
</evidence>
<keyword evidence="3" id="KW-0689">Ribosomal protein</keyword>
<dbReference type="eggNOG" id="ENOG502SDRK">
    <property type="taxonomic scope" value="Eukaryota"/>
</dbReference>
<proteinExistence type="inferred from homology"/>
<name>G3B2N2_CANTC</name>
<evidence type="ECO:0000313" key="8">
    <source>
        <dbReference type="Proteomes" id="UP000000707"/>
    </source>
</evidence>
<comment type="similarity">
    <text evidence="2">Belongs to the mitochondrion-specific ribosomal protein mL50 family.</text>
</comment>
<evidence type="ECO:0000256" key="3">
    <source>
        <dbReference type="ARBA" id="ARBA00022980"/>
    </source>
</evidence>
<sequence>MIRTGLRNSSVSIRYLHSTRSSYSFIGDWFGSKKTTEKKDIVKEQDNLEEGTKIVILNEKNSPNKPKFTVKSHMPDFKIHQWKTKNVTAKRIESTYNTEDLVNIINDTLKSLQREPSELEKFEDVKLHDLTFRFQFTKQLQRNLGFDIKDSILTKSHDLKVLFDELNAIVNRRFLNERNANDIALKPEDFSAPNVYVNQELSEFEKAREFNKLVEQARNSL</sequence>
<dbReference type="Pfam" id="PF10501">
    <property type="entry name" value="Ribosomal_L50"/>
    <property type="match status" value="1"/>
</dbReference>
<protein>
    <recommendedName>
        <fullName evidence="6">Large ribosomal subunit protein mL50</fullName>
    </recommendedName>
</protein>
<keyword evidence="4" id="KW-0496">Mitochondrion</keyword>
<reference evidence="7 8" key="1">
    <citation type="journal article" date="2011" name="Proc. Natl. Acad. Sci. U.S.A.">
        <title>Comparative genomics of xylose-fermenting fungi for enhanced biofuel production.</title>
        <authorList>
            <person name="Wohlbach D.J."/>
            <person name="Kuo A."/>
            <person name="Sato T.K."/>
            <person name="Potts K.M."/>
            <person name="Salamov A.A."/>
            <person name="LaButti K.M."/>
            <person name="Sun H."/>
            <person name="Clum A."/>
            <person name="Pangilinan J.L."/>
            <person name="Lindquist E.A."/>
            <person name="Lucas S."/>
            <person name="Lapidus A."/>
            <person name="Jin M."/>
            <person name="Gunawan C."/>
            <person name="Balan V."/>
            <person name="Dale B.E."/>
            <person name="Jeffries T.W."/>
            <person name="Zinkel R."/>
            <person name="Barry K.W."/>
            <person name="Grigoriev I.V."/>
            <person name="Gasch A.P."/>
        </authorList>
    </citation>
    <scope>NUCLEOTIDE SEQUENCE [LARGE SCALE GENOMIC DNA]</scope>
    <source>
        <strain evidence="7">ATCC 10573</strain>
        <strain evidence="8">ATCC 10573 / BCRC 21748 / CBS 615 / JCM 9827 / NBRC 10315 / NRRL Y-1498 / VKM Y-70</strain>
    </source>
</reference>
<evidence type="ECO:0000256" key="2">
    <source>
        <dbReference type="ARBA" id="ARBA00008860"/>
    </source>
</evidence>
<dbReference type="EMBL" id="GL996515">
    <property type="protein sequence ID" value="EGV65106.1"/>
    <property type="molecule type" value="Genomic_DNA"/>
</dbReference>
<dbReference type="OrthoDB" id="3980895at2759"/>
<dbReference type="RefSeq" id="XP_006685912.1">
    <property type="nucleotide sequence ID" value="XM_006685849.1"/>
</dbReference>
<evidence type="ECO:0000256" key="1">
    <source>
        <dbReference type="ARBA" id="ARBA00004173"/>
    </source>
</evidence>
<organism evidence="8">
    <name type="scientific">Candida tenuis (strain ATCC 10573 / BCRC 21748 / CBS 615 / JCM 9827 / NBRC 10315 / NRRL Y-1498 / VKM Y-70)</name>
    <name type="common">Yeast</name>
    <name type="synonym">Yamadazyma tenuis</name>
    <dbReference type="NCBI Taxonomy" id="590646"/>
    <lineage>
        <taxon>Eukaryota</taxon>
        <taxon>Fungi</taxon>
        <taxon>Dikarya</taxon>
        <taxon>Ascomycota</taxon>
        <taxon>Saccharomycotina</taxon>
        <taxon>Pichiomycetes</taxon>
        <taxon>Debaryomycetaceae</taxon>
        <taxon>Yamadazyma</taxon>
    </lineage>
</organism>
<dbReference type="EMBL" id="GL996515">
    <property type="protein sequence ID" value="EGV65105.1"/>
    <property type="molecule type" value="Genomic_DNA"/>
</dbReference>
<keyword evidence="8" id="KW-1185">Reference proteome</keyword>
<dbReference type="GeneID" id="90982289"/>
<dbReference type="Gene3D" id="1.10.1200.10">
    <property type="entry name" value="ACP-like"/>
    <property type="match status" value="1"/>
</dbReference>
<dbReference type="GO" id="GO:1990904">
    <property type="term" value="C:ribonucleoprotein complex"/>
    <property type="evidence" value="ECO:0007669"/>
    <property type="project" value="UniProtKB-KW"/>
</dbReference>
<evidence type="ECO:0000256" key="5">
    <source>
        <dbReference type="ARBA" id="ARBA00023274"/>
    </source>
</evidence>
<dbReference type="GO" id="GO:0005739">
    <property type="term" value="C:mitochondrion"/>
    <property type="evidence" value="ECO:0007669"/>
    <property type="project" value="UniProtKB-SubCell"/>
</dbReference>
<evidence type="ECO:0000256" key="6">
    <source>
        <dbReference type="ARBA" id="ARBA00035183"/>
    </source>
</evidence>
<dbReference type="KEGG" id="cten:90982289"/>
<accession>G3B2N2</accession>
<dbReference type="InterPro" id="IPR036736">
    <property type="entry name" value="ACP-like_sf"/>
</dbReference>